<name>A0A9X8IZB9_BACCE</name>
<sequence length="250" mass="29923">MNKETFAQWLKTNSDLKEYSIGRYAYAIDTLTSELDSYGLPEANLFDISDTAFIDTILNNQEFQRKNKKGNRMYSTALKHFKKYMEFYYKEYQIELLKEEMDYEKNIVRNLIKEKVKIVDKKREKPTYRTVNNKKIWSRNSRHASEVVAAANNLCEFDNEHRHFTSKFNQKNYVEAHHLIPMKYQDQFDCSLDVHANIVSICLVCHKKIHFGLFEDKKEILDKLFDNRRERLKASGIEVVIDEFYGYYQK</sequence>
<dbReference type="Proteomes" id="UP000253597">
    <property type="component" value="Unassembled WGS sequence"/>
</dbReference>
<evidence type="ECO:0008006" key="3">
    <source>
        <dbReference type="Google" id="ProtNLM"/>
    </source>
</evidence>
<gene>
    <name evidence="1" type="ORF">DR116_0015505</name>
</gene>
<reference evidence="1 2" key="1">
    <citation type="submission" date="2019-01" db="EMBL/GenBank/DDBJ databases">
        <title>Draft genome sequence of heavy metal resistant Bacillus cereus NWUAB01.</title>
        <authorList>
            <person name="Babalola O."/>
            <person name="Aremu B.R."/>
            <person name="Ayangbenro A.S."/>
        </authorList>
    </citation>
    <scope>NUCLEOTIDE SEQUENCE [LARGE SCALE GENOMIC DNA]</scope>
    <source>
        <strain evidence="1 2">NWUAB01</strain>
    </source>
</reference>
<proteinExistence type="predicted"/>
<organism evidence="1 2">
    <name type="scientific">Bacillus cereus</name>
    <dbReference type="NCBI Taxonomy" id="1396"/>
    <lineage>
        <taxon>Bacteria</taxon>
        <taxon>Bacillati</taxon>
        <taxon>Bacillota</taxon>
        <taxon>Bacilli</taxon>
        <taxon>Bacillales</taxon>
        <taxon>Bacillaceae</taxon>
        <taxon>Bacillus</taxon>
        <taxon>Bacillus cereus group</taxon>
    </lineage>
</organism>
<dbReference type="RefSeq" id="WP_113302773.1">
    <property type="nucleotide sequence ID" value="NZ_QNGD03000007.1"/>
</dbReference>
<comment type="caution">
    <text evidence="1">The sequence shown here is derived from an EMBL/GenBank/DDBJ whole genome shotgun (WGS) entry which is preliminary data.</text>
</comment>
<dbReference type="AlphaFoldDB" id="A0A9X8IZB9"/>
<evidence type="ECO:0000313" key="1">
    <source>
        <dbReference type="EMBL" id="RWQ73464.1"/>
    </source>
</evidence>
<evidence type="ECO:0000313" key="2">
    <source>
        <dbReference type="Proteomes" id="UP000253597"/>
    </source>
</evidence>
<protein>
    <recommendedName>
        <fullName evidence="3">HNH domain-containing protein</fullName>
    </recommendedName>
</protein>
<dbReference type="EMBL" id="QNGD03000007">
    <property type="protein sequence ID" value="RWQ73464.1"/>
    <property type="molecule type" value="Genomic_DNA"/>
</dbReference>
<accession>A0A9X8IZB9</accession>